<keyword evidence="1" id="KW-0812">Transmembrane</keyword>
<dbReference type="RefSeq" id="WP_168819970.1">
    <property type="nucleotide sequence ID" value="NZ_CP051217.1"/>
</dbReference>
<evidence type="ECO:0000313" key="2">
    <source>
        <dbReference type="EMBL" id="QJB69736.1"/>
    </source>
</evidence>
<evidence type="ECO:0000256" key="1">
    <source>
        <dbReference type="SAM" id="Phobius"/>
    </source>
</evidence>
<gene>
    <name evidence="2" type="ORF">HF685_10985</name>
</gene>
<sequence length="121" mass="13210">MTEAALLVVSSVIFGLIFQRSGLWERTRAIFTTTRGTLGQLRQAHVSDRTKEMAARRSTIDLMRYIAISVPLLIALVALSALPTIAALLLGWTSVGALWSASTDPVLLVVTFFVFLAATRF</sequence>
<feature type="transmembrane region" description="Helical" evidence="1">
    <location>
        <begin position="65"/>
        <end position="92"/>
    </location>
</feature>
<dbReference type="AlphaFoldDB" id="A0A6H2DPZ0"/>
<keyword evidence="1" id="KW-1133">Transmembrane helix</keyword>
<dbReference type="EMBL" id="CP051217">
    <property type="protein sequence ID" value="QJB69736.1"/>
    <property type="molecule type" value="Genomic_DNA"/>
</dbReference>
<dbReference type="Proteomes" id="UP000501600">
    <property type="component" value="Chromosome"/>
</dbReference>
<feature type="transmembrane region" description="Helical" evidence="1">
    <location>
        <begin position="98"/>
        <end position="118"/>
    </location>
</feature>
<keyword evidence="1" id="KW-0472">Membrane</keyword>
<proteinExistence type="predicted"/>
<accession>A0A6H2DPZ0</accession>
<reference evidence="2 3" key="1">
    <citation type="submission" date="2020-04" db="EMBL/GenBank/DDBJ databases">
        <title>Genome sequence for Sphingorhabdus sp. strain M1.</title>
        <authorList>
            <person name="Park S.-J."/>
        </authorList>
    </citation>
    <scope>NUCLEOTIDE SEQUENCE [LARGE SCALE GENOMIC DNA]</scope>
    <source>
        <strain evidence="2 3">JK6</strain>
    </source>
</reference>
<feature type="transmembrane region" description="Helical" evidence="1">
    <location>
        <begin position="6"/>
        <end position="23"/>
    </location>
</feature>
<keyword evidence="3" id="KW-1185">Reference proteome</keyword>
<organism evidence="2 3">
    <name type="scientific">Parasphingorhabdus halotolerans</name>
    <dbReference type="NCBI Taxonomy" id="2725558"/>
    <lineage>
        <taxon>Bacteria</taxon>
        <taxon>Pseudomonadati</taxon>
        <taxon>Pseudomonadota</taxon>
        <taxon>Alphaproteobacteria</taxon>
        <taxon>Sphingomonadales</taxon>
        <taxon>Sphingomonadaceae</taxon>
        <taxon>Parasphingorhabdus</taxon>
    </lineage>
</organism>
<dbReference type="KEGG" id="phao:HF685_10985"/>
<evidence type="ECO:0000313" key="3">
    <source>
        <dbReference type="Proteomes" id="UP000501600"/>
    </source>
</evidence>
<name>A0A6H2DPZ0_9SPHN</name>
<protein>
    <submittedName>
        <fullName evidence="2">Uncharacterized protein</fullName>
    </submittedName>
</protein>